<dbReference type="FunFam" id="2.130.10.10:FF:000214">
    <property type="entry name" value="WD repeat-containing protein 74"/>
    <property type="match status" value="1"/>
</dbReference>
<gene>
    <name evidence="2" type="primary">WDR74</name>
</gene>
<dbReference type="PANTHER" id="PTHR16038">
    <property type="entry name" value="NOP SEVEN ASSOCIATED PROTEIN 1"/>
    <property type="match status" value="1"/>
</dbReference>
<feature type="region of interest" description="Disordered" evidence="1">
    <location>
        <begin position="53"/>
        <end position="78"/>
    </location>
</feature>
<evidence type="ECO:0000313" key="2">
    <source>
        <dbReference type="Ensembl" id="ENSCPBP00000034141.1"/>
    </source>
</evidence>
<dbReference type="GO" id="GO:0005654">
    <property type="term" value="C:nucleoplasm"/>
    <property type="evidence" value="ECO:0007669"/>
    <property type="project" value="Ensembl"/>
</dbReference>
<dbReference type="GO" id="GO:0030687">
    <property type="term" value="C:preribosome, large subunit precursor"/>
    <property type="evidence" value="ECO:0007669"/>
    <property type="project" value="TreeGrafter"/>
</dbReference>
<keyword evidence="3" id="KW-1185">Reference proteome</keyword>
<evidence type="ECO:0000256" key="1">
    <source>
        <dbReference type="SAM" id="MobiDB-lite"/>
    </source>
</evidence>
<dbReference type="GeneTree" id="ENSGT00390000015119"/>
<dbReference type="GO" id="GO:0042273">
    <property type="term" value="P:ribosomal large subunit biogenesis"/>
    <property type="evidence" value="ECO:0007669"/>
    <property type="project" value="Ensembl"/>
</dbReference>
<dbReference type="InterPro" id="IPR001680">
    <property type="entry name" value="WD40_rpt"/>
</dbReference>
<dbReference type="GO" id="GO:0005730">
    <property type="term" value="C:nucleolus"/>
    <property type="evidence" value="ECO:0007669"/>
    <property type="project" value="Ensembl"/>
</dbReference>
<dbReference type="Pfam" id="PF00400">
    <property type="entry name" value="WD40"/>
    <property type="match status" value="1"/>
</dbReference>
<dbReference type="GO" id="GO:0000176">
    <property type="term" value="C:nuclear exosome (RNase complex)"/>
    <property type="evidence" value="ECO:0007669"/>
    <property type="project" value="Ensembl"/>
</dbReference>
<dbReference type="SUPFAM" id="SSF50978">
    <property type="entry name" value="WD40 repeat-like"/>
    <property type="match status" value="1"/>
</dbReference>
<feature type="region of interest" description="Disordered" evidence="1">
    <location>
        <begin position="386"/>
        <end position="414"/>
    </location>
</feature>
<dbReference type="Proteomes" id="UP000694380">
    <property type="component" value="Unplaced"/>
</dbReference>
<dbReference type="GO" id="GO:0006364">
    <property type="term" value="P:rRNA processing"/>
    <property type="evidence" value="ECO:0007669"/>
    <property type="project" value="Ensembl"/>
</dbReference>
<dbReference type="Gene3D" id="2.130.10.10">
    <property type="entry name" value="YVTN repeat-like/Quinoprotein amine dehydrogenase"/>
    <property type="match status" value="2"/>
</dbReference>
<dbReference type="PANTHER" id="PTHR16038:SF4">
    <property type="entry name" value="WD REPEAT-CONTAINING PROTEIN 74"/>
    <property type="match status" value="1"/>
</dbReference>
<reference evidence="2" key="2">
    <citation type="submission" date="2025-09" db="UniProtKB">
        <authorList>
            <consortium name="Ensembl"/>
        </authorList>
    </citation>
    <scope>IDENTIFICATION</scope>
</reference>
<reference evidence="2" key="1">
    <citation type="submission" date="2025-08" db="UniProtKB">
        <authorList>
            <consortium name="Ensembl"/>
        </authorList>
    </citation>
    <scope>IDENTIFICATION</scope>
</reference>
<feature type="compositionally biased region" description="Basic and acidic residues" evidence="1">
    <location>
        <begin position="55"/>
        <end position="67"/>
    </location>
</feature>
<dbReference type="InterPro" id="IPR036322">
    <property type="entry name" value="WD40_repeat_dom_sf"/>
</dbReference>
<dbReference type="CDD" id="cd22857">
    <property type="entry name" value="WDR74"/>
    <property type="match status" value="1"/>
</dbReference>
<organism evidence="2 3">
    <name type="scientific">Chrysemys picta bellii</name>
    <name type="common">Western painted turtle</name>
    <name type="synonym">Emys bellii</name>
    <dbReference type="NCBI Taxonomy" id="8478"/>
    <lineage>
        <taxon>Eukaryota</taxon>
        <taxon>Metazoa</taxon>
        <taxon>Chordata</taxon>
        <taxon>Craniata</taxon>
        <taxon>Vertebrata</taxon>
        <taxon>Euteleostomi</taxon>
        <taxon>Archelosauria</taxon>
        <taxon>Testudinata</taxon>
        <taxon>Testudines</taxon>
        <taxon>Cryptodira</taxon>
        <taxon>Durocryptodira</taxon>
        <taxon>Testudinoidea</taxon>
        <taxon>Emydidae</taxon>
        <taxon>Chrysemys</taxon>
    </lineage>
</organism>
<dbReference type="SMART" id="SM00320">
    <property type="entry name" value="WD40"/>
    <property type="match status" value="5"/>
</dbReference>
<accession>A0A8C3PD82</accession>
<dbReference type="InterPro" id="IPR037379">
    <property type="entry name" value="WDR74/Nsa1"/>
</dbReference>
<feature type="region of interest" description="Disordered" evidence="1">
    <location>
        <begin position="353"/>
        <end position="374"/>
    </location>
</feature>
<name>A0A8C3PD82_CHRPI</name>
<sequence>MASSARWNHVWVGSETGILKGVNLRRRQATNYVAASALRRDEGVCAMCWGDPSESEVRGPGRRREGLQPKGWGGGGRGCSRGRPLTTLLPQILVGCLDRSVKLFSTEKGKFTESRQCLGGEGSFCGLAVHDSSIITCVESGLLKVWRDASSENMETQVGAGVCRMRQNPAQPQSVGTGGKENALKVWDLHRPEEPIFRAKNVRNDWLNLRVPVWERDLQFLPGSEKIVTCTGHHQVRLYDPSSPQRRPVLEATYGEYPLTALSLTPGADSVVVGSSHGDMAVIDLRQGRLVKCLKGFAGSVRSVQCHPTLPLVASCGLDRFLRVHNIEDKHLVHKVYLKSRLNCLLLTSREKWDDEEPEPAAPQADVKEEKDELWDGMETVATKTVLKRRADPNVRETQLGKRPKKQKRTSAGP</sequence>
<evidence type="ECO:0000313" key="3">
    <source>
        <dbReference type="Proteomes" id="UP000694380"/>
    </source>
</evidence>
<protein>
    <submittedName>
        <fullName evidence="2">WD repeat domain 74</fullName>
    </submittedName>
</protein>
<feature type="compositionally biased region" description="Basic residues" evidence="1">
    <location>
        <begin position="402"/>
        <end position="414"/>
    </location>
</feature>
<dbReference type="Ensembl" id="ENSCPBT00000040051.1">
    <property type="protein sequence ID" value="ENSCPBP00000034141.1"/>
    <property type="gene ID" value="ENSCPBG00000023840.1"/>
</dbReference>
<proteinExistence type="predicted"/>
<dbReference type="AlphaFoldDB" id="A0A8C3PD82"/>
<dbReference type="InterPro" id="IPR015943">
    <property type="entry name" value="WD40/YVTN_repeat-like_dom_sf"/>
</dbReference>